<evidence type="ECO:0000313" key="3">
    <source>
        <dbReference type="Proteomes" id="UP000834106"/>
    </source>
</evidence>
<dbReference type="PANTHER" id="PTHR13563">
    <property type="entry name" value="TRNA (GUANINE-9-) METHYLTRANSFERASE"/>
    <property type="match status" value="1"/>
</dbReference>
<sequence length="194" mass="22517">MEKVIETEQTELQPMFKNAKKKLLKQQRYKVKKAEKCLCERAEEERGHPLMLFGEYIRILAKYLSLDSKPIQEEANSHRWNRQIKYCYAVNGRSASPAHLWLISCVGEMQNHLQRLPGYDKCAIEKGTSRSIPRSERKVIPQRKRCKSDSGDSGGEVEWNDSGEEKDEKTIGMLEGEDVENKDDLKIKRQCIET</sequence>
<dbReference type="PANTHER" id="PTHR13563:SF13">
    <property type="entry name" value="TRNA METHYLTRANSFERASE 10 HOMOLOG A"/>
    <property type="match status" value="1"/>
</dbReference>
<dbReference type="GO" id="GO:0005634">
    <property type="term" value="C:nucleus"/>
    <property type="evidence" value="ECO:0007669"/>
    <property type="project" value="TreeGrafter"/>
</dbReference>
<feature type="region of interest" description="Disordered" evidence="1">
    <location>
        <begin position="133"/>
        <end position="177"/>
    </location>
</feature>
<dbReference type="AlphaFoldDB" id="A0AAD2E375"/>
<evidence type="ECO:0000313" key="2">
    <source>
        <dbReference type="EMBL" id="CAI9773186.1"/>
    </source>
</evidence>
<name>A0AAD2E375_9LAMI</name>
<keyword evidence="3" id="KW-1185">Reference proteome</keyword>
<dbReference type="GO" id="GO:0002939">
    <property type="term" value="P:tRNA N1-guanine methylation"/>
    <property type="evidence" value="ECO:0007669"/>
    <property type="project" value="TreeGrafter"/>
</dbReference>
<organism evidence="2 3">
    <name type="scientific">Fraxinus pennsylvanica</name>
    <dbReference type="NCBI Taxonomy" id="56036"/>
    <lineage>
        <taxon>Eukaryota</taxon>
        <taxon>Viridiplantae</taxon>
        <taxon>Streptophyta</taxon>
        <taxon>Embryophyta</taxon>
        <taxon>Tracheophyta</taxon>
        <taxon>Spermatophyta</taxon>
        <taxon>Magnoliopsida</taxon>
        <taxon>eudicotyledons</taxon>
        <taxon>Gunneridae</taxon>
        <taxon>Pentapetalae</taxon>
        <taxon>asterids</taxon>
        <taxon>lamiids</taxon>
        <taxon>Lamiales</taxon>
        <taxon>Oleaceae</taxon>
        <taxon>Oleeae</taxon>
        <taxon>Fraxinus</taxon>
    </lineage>
</organism>
<accession>A0AAD2E375</accession>
<dbReference type="EMBL" id="OU503047">
    <property type="protein sequence ID" value="CAI9773186.1"/>
    <property type="molecule type" value="Genomic_DNA"/>
</dbReference>
<proteinExistence type="predicted"/>
<dbReference type="GO" id="GO:0000049">
    <property type="term" value="F:tRNA binding"/>
    <property type="evidence" value="ECO:0007669"/>
    <property type="project" value="TreeGrafter"/>
</dbReference>
<reference evidence="2" key="1">
    <citation type="submission" date="2023-05" db="EMBL/GenBank/DDBJ databases">
        <authorList>
            <person name="Huff M."/>
        </authorList>
    </citation>
    <scope>NUCLEOTIDE SEQUENCE</scope>
</reference>
<evidence type="ECO:0000256" key="1">
    <source>
        <dbReference type="SAM" id="MobiDB-lite"/>
    </source>
</evidence>
<gene>
    <name evidence="2" type="ORF">FPE_LOCUS20616</name>
</gene>
<dbReference type="InterPro" id="IPR007356">
    <property type="entry name" value="tRNA_m1G_MeTrfase_euk"/>
</dbReference>
<dbReference type="Proteomes" id="UP000834106">
    <property type="component" value="Chromosome 12"/>
</dbReference>
<protein>
    <submittedName>
        <fullName evidence="2">Uncharacterized protein</fullName>
    </submittedName>
</protein>